<keyword evidence="3" id="KW-1185">Reference proteome</keyword>
<dbReference type="EMBL" id="JARJBC010000007">
    <property type="protein sequence ID" value="MDF3290349.1"/>
    <property type="molecule type" value="Genomic_DNA"/>
</dbReference>
<reference evidence="2 3" key="1">
    <citation type="submission" date="2023-03" db="EMBL/GenBank/DDBJ databases">
        <title>Draft genome sequence of Streptomyces sp. RB6PN23 isolated from peat swamp forest in Thailand.</title>
        <authorList>
            <person name="Klaysubun C."/>
            <person name="Duangmal K."/>
        </authorList>
    </citation>
    <scope>NUCLEOTIDE SEQUENCE [LARGE SCALE GENOMIC DNA]</scope>
    <source>
        <strain evidence="2 3">RB6PN23</strain>
    </source>
</reference>
<feature type="compositionally biased region" description="Low complexity" evidence="1">
    <location>
        <begin position="47"/>
        <end position="56"/>
    </location>
</feature>
<gene>
    <name evidence="2" type="ORF">P3G67_14065</name>
</gene>
<name>A0ABT5ZL73_9ACTN</name>
<comment type="caution">
    <text evidence="2">The sequence shown here is derived from an EMBL/GenBank/DDBJ whole genome shotgun (WGS) entry which is preliminary data.</text>
</comment>
<protein>
    <submittedName>
        <fullName evidence="2">Uncharacterized protein</fullName>
    </submittedName>
</protein>
<proteinExistence type="predicted"/>
<organism evidence="2 3">
    <name type="scientific">Streptomyces silvisoli</name>
    <dbReference type="NCBI Taxonomy" id="3034235"/>
    <lineage>
        <taxon>Bacteria</taxon>
        <taxon>Bacillati</taxon>
        <taxon>Actinomycetota</taxon>
        <taxon>Actinomycetes</taxon>
        <taxon>Kitasatosporales</taxon>
        <taxon>Streptomycetaceae</taxon>
        <taxon>Streptomyces</taxon>
    </lineage>
</organism>
<evidence type="ECO:0000313" key="3">
    <source>
        <dbReference type="Proteomes" id="UP001216579"/>
    </source>
</evidence>
<accession>A0ABT5ZL73</accession>
<feature type="region of interest" description="Disordered" evidence="1">
    <location>
        <begin position="43"/>
        <end position="65"/>
    </location>
</feature>
<evidence type="ECO:0000256" key="1">
    <source>
        <dbReference type="SAM" id="MobiDB-lite"/>
    </source>
</evidence>
<evidence type="ECO:0000313" key="2">
    <source>
        <dbReference type="EMBL" id="MDF3290349.1"/>
    </source>
</evidence>
<dbReference type="Proteomes" id="UP001216579">
    <property type="component" value="Unassembled WGS sequence"/>
</dbReference>
<sequence>MLVLVPLESGHEGLVQQRKADVREVEQFVAQWAALLRHVADPRGDAGADTAGAGAADDNRDPVAG</sequence>